<dbReference type="OrthoDB" id="10264505at2759"/>
<comment type="caution">
    <text evidence="9">The sequence shown here is derived from an EMBL/GenBank/DDBJ whole genome shotgun (WGS) entry which is preliminary data.</text>
</comment>
<dbReference type="GO" id="GO:0006457">
    <property type="term" value="P:protein folding"/>
    <property type="evidence" value="ECO:0007669"/>
    <property type="project" value="TreeGrafter"/>
</dbReference>
<evidence type="ECO:0000313" key="9">
    <source>
        <dbReference type="EMBL" id="KAG0660263.1"/>
    </source>
</evidence>
<dbReference type="EC" id="5.3.4.1" evidence="3"/>
<organism evidence="9 10">
    <name type="scientific">Rhodotorula mucilaginosa</name>
    <name type="common">Yeast</name>
    <name type="synonym">Rhodotorula rubra</name>
    <dbReference type="NCBI Taxonomy" id="5537"/>
    <lineage>
        <taxon>Eukaryota</taxon>
        <taxon>Fungi</taxon>
        <taxon>Dikarya</taxon>
        <taxon>Basidiomycota</taxon>
        <taxon>Pucciniomycotina</taxon>
        <taxon>Microbotryomycetes</taxon>
        <taxon>Sporidiobolales</taxon>
        <taxon>Sporidiobolaceae</taxon>
        <taxon>Rhodotorula</taxon>
    </lineage>
</organism>
<dbReference type="InterPro" id="IPR017937">
    <property type="entry name" value="Thioredoxin_CS"/>
</dbReference>
<dbReference type="AlphaFoldDB" id="A0A9P7B5X2"/>
<sequence length="416" mass="43110">MKLSATALALLAAVPAVLAGLEDAKYSTKQRHQASAVHKDLCRLLIERTEGHVIGGHEEGKTLSDPLPGSLSLPEESTSVYTHELCVIASQSEGTLVAFFAPWCGHCKSLEPVWTKIASAFDGDDRCKVAHLDADDAAARPLASKYGVSGFPTIKFIQPPSKGGQVEQYSGPRTEEAFLEFLNEKCGTHKLPGGLLSDLVSPRRGSSYLTGRHLLTPEEIFQAGRIPSLDSLASLYLVPTATRPDLLSSASALASSLTSSSSSPLAAYYVKIMTKLDSLPNVEEAKAWIEKERARLAKLAAKKGSVTAQKIDEARMKSNILAAFASSASASVSSAASVASASGSSVASVASASASSASAVVSSSASSASSVVSSAGSVATDSASSVYSRASETVESVVEGATETAKQVVDKVKGEL</sequence>
<evidence type="ECO:0000313" key="10">
    <source>
        <dbReference type="Proteomes" id="UP000777482"/>
    </source>
</evidence>
<feature type="chain" id="PRO_5040189663" description="protein disulfide-isomerase" evidence="7">
    <location>
        <begin position="20"/>
        <end position="416"/>
    </location>
</feature>
<keyword evidence="4" id="KW-1015">Disulfide bond</keyword>
<dbReference type="GO" id="GO:0003756">
    <property type="term" value="F:protein disulfide isomerase activity"/>
    <property type="evidence" value="ECO:0007669"/>
    <property type="project" value="UniProtKB-EC"/>
</dbReference>
<dbReference type="PRINTS" id="PR00421">
    <property type="entry name" value="THIOREDOXIN"/>
</dbReference>
<dbReference type="Gene3D" id="3.40.30.10">
    <property type="entry name" value="Glutaredoxin"/>
    <property type="match status" value="1"/>
</dbReference>
<evidence type="ECO:0000259" key="8">
    <source>
        <dbReference type="PROSITE" id="PS51352"/>
    </source>
</evidence>
<evidence type="ECO:0000256" key="2">
    <source>
        <dbReference type="ARBA" id="ARBA00006347"/>
    </source>
</evidence>
<evidence type="ECO:0000256" key="1">
    <source>
        <dbReference type="ARBA" id="ARBA00001182"/>
    </source>
</evidence>
<evidence type="ECO:0000256" key="5">
    <source>
        <dbReference type="ARBA" id="ARBA00023235"/>
    </source>
</evidence>
<evidence type="ECO:0000256" key="4">
    <source>
        <dbReference type="ARBA" id="ARBA00023157"/>
    </source>
</evidence>
<protein>
    <recommendedName>
        <fullName evidence="3">protein disulfide-isomerase</fullName>
        <ecNumber evidence="3">5.3.4.1</ecNumber>
    </recommendedName>
</protein>
<dbReference type="PANTHER" id="PTHR45672">
    <property type="entry name" value="PROTEIN DISULFIDE-ISOMERASE C17H9.14C-RELATED"/>
    <property type="match status" value="1"/>
</dbReference>
<dbReference type="PROSITE" id="PS00194">
    <property type="entry name" value="THIOREDOXIN_1"/>
    <property type="match status" value="1"/>
</dbReference>
<gene>
    <name evidence="9" type="ORF">C6P46_004717</name>
</gene>
<dbReference type="InterPro" id="IPR036356">
    <property type="entry name" value="ERp29_C_sf"/>
</dbReference>
<reference evidence="9 10" key="1">
    <citation type="submission" date="2020-11" db="EMBL/GenBank/DDBJ databases">
        <title>Kefir isolates.</title>
        <authorList>
            <person name="Marcisauskas S."/>
            <person name="Kim Y."/>
            <person name="Blasche S."/>
        </authorList>
    </citation>
    <scope>NUCLEOTIDE SEQUENCE [LARGE SCALE GENOMIC DNA]</scope>
    <source>
        <strain evidence="9 10">KR</strain>
    </source>
</reference>
<comment type="catalytic activity">
    <reaction evidence="1">
        <text>Catalyzes the rearrangement of -S-S- bonds in proteins.</text>
        <dbReference type="EC" id="5.3.4.1"/>
    </reaction>
</comment>
<dbReference type="Proteomes" id="UP000777482">
    <property type="component" value="Unassembled WGS sequence"/>
</dbReference>
<dbReference type="Gene3D" id="1.20.1150.12">
    <property type="entry name" value="Endoplasmic reticulum resident protein 29, C-terminal domain"/>
    <property type="match status" value="1"/>
</dbReference>
<evidence type="ECO:0000256" key="6">
    <source>
        <dbReference type="ARBA" id="ARBA00023284"/>
    </source>
</evidence>
<dbReference type="InterPro" id="IPR013766">
    <property type="entry name" value="Thioredoxin_domain"/>
</dbReference>
<dbReference type="SUPFAM" id="SSF47933">
    <property type="entry name" value="ERP29 C domain-like"/>
    <property type="match status" value="1"/>
</dbReference>
<name>A0A9P7B5X2_RHOMI</name>
<dbReference type="InterPro" id="IPR051063">
    <property type="entry name" value="PDI"/>
</dbReference>
<keyword evidence="7" id="KW-0732">Signal</keyword>
<feature type="signal peptide" evidence="7">
    <location>
        <begin position="1"/>
        <end position="19"/>
    </location>
</feature>
<dbReference type="InterPro" id="IPR011679">
    <property type="entry name" value="ERp29_C"/>
</dbReference>
<dbReference type="Pfam" id="PF00085">
    <property type="entry name" value="Thioredoxin"/>
    <property type="match status" value="1"/>
</dbReference>
<comment type="similarity">
    <text evidence="2">Belongs to the protein disulfide isomerase family.</text>
</comment>
<accession>A0A9P7B5X2</accession>
<dbReference type="EMBL" id="PUHQ01000046">
    <property type="protein sequence ID" value="KAG0660263.1"/>
    <property type="molecule type" value="Genomic_DNA"/>
</dbReference>
<evidence type="ECO:0000256" key="3">
    <source>
        <dbReference type="ARBA" id="ARBA00012723"/>
    </source>
</evidence>
<feature type="domain" description="Thioredoxin" evidence="8">
    <location>
        <begin position="8"/>
        <end position="187"/>
    </location>
</feature>
<evidence type="ECO:0000256" key="7">
    <source>
        <dbReference type="SAM" id="SignalP"/>
    </source>
</evidence>
<dbReference type="Pfam" id="PF07749">
    <property type="entry name" value="ERp29"/>
    <property type="match status" value="1"/>
</dbReference>
<dbReference type="PROSITE" id="PS51352">
    <property type="entry name" value="THIOREDOXIN_2"/>
    <property type="match status" value="1"/>
</dbReference>
<dbReference type="SUPFAM" id="SSF52833">
    <property type="entry name" value="Thioredoxin-like"/>
    <property type="match status" value="1"/>
</dbReference>
<keyword evidence="5" id="KW-0413">Isomerase</keyword>
<dbReference type="GO" id="GO:0005783">
    <property type="term" value="C:endoplasmic reticulum"/>
    <property type="evidence" value="ECO:0007669"/>
    <property type="project" value="InterPro"/>
</dbReference>
<keyword evidence="6" id="KW-0676">Redox-active center</keyword>
<dbReference type="InterPro" id="IPR036249">
    <property type="entry name" value="Thioredoxin-like_sf"/>
</dbReference>
<dbReference type="PANTHER" id="PTHR45672:SF11">
    <property type="entry name" value="PROTEIN DISULFIDE-ISOMERASE C17H9.14C"/>
    <property type="match status" value="1"/>
</dbReference>
<keyword evidence="10" id="KW-1185">Reference proteome</keyword>
<proteinExistence type="inferred from homology"/>